<protein>
    <submittedName>
        <fullName evidence="4">NAD(P)-binding protein</fullName>
    </submittedName>
</protein>
<keyword evidence="2" id="KW-0560">Oxidoreductase</keyword>
<evidence type="ECO:0000259" key="3">
    <source>
        <dbReference type="Pfam" id="PF05368"/>
    </source>
</evidence>
<keyword evidence="1" id="KW-0521">NADP</keyword>
<dbReference type="OrthoDB" id="9974981at2759"/>
<dbReference type="STRING" id="1353952.A0A165DVS1"/>
<evidence type="ECO:0000256" key="2">
    <source>
        <dbReference type="ARBA" id="ARBA00023002"/>
    </source>
</evidence>
<dbReference type="PANTHER" id="PTHR47706">
    <property type="entry name" value="NMRA-LIKE FAMILY PROTEIN"/>
    <property type="match status" value="1"/>
</dbReference>
<dbReference type="InterPro" id="IPR051609">
    <property type="entry name" value="NmrA/Isoflavone_reductase-like"/>
</dbReference>
<evidence type="ECO:0000256" key="1">
    <source>
        <dbReference type="ARBA" id="ARBA00022857"/>
    </source>
</evidence>
<feature type="domain" description="NmrA-like" evidence="3">
    <location>
        <begin position="2"/>
        <end position="192"/>
    </location>
</feature>
<gene>
    <name evidence="4" type="ORF">CALCODRAFT_439847</name>
</gene>
<evidence type="ECO:0000313" key="5">
    <source>
        <dbReference type="Proteomes" id="UP000076842"/>
    </source>
</evidence>
<dbReference type="Pfam" id="PF05368">
    <property type="entry name" value="NmrA"/>
    <property type="match status" value="1"/>
</dbReference>
<name>A0A165DVS1_9BASI</name>
<sequence>EALAANGASLVIVDYTAPSSLQPALQGIDVLICTFGVTALAVQAPLAEAAKLVGVQLSIPSEFGGNTAGKSEGPLAHKNAHLAQVQQIGIPWTVFYTGPFADWVWRLGFDIINGKVEVGGTGNGLVSWTSRSDIARYVAHTLTALTKEKLHNRVLKLEGQRISINGVLAAYQERTGKKLEVTYIPLEEVRERARDKGDVKAWLQLVWEEEGTYGAEGEMNVDWPEFGPQGVVNAILDSWP</sequence>
<dbReference type="Gene3D" id="3.40.50.720">
    <property type="entry name" value="NAD(P)-binding Rossmann-like Domain"/>
    <property type="match status" value="1"/>
</dbReference>
<dbReference type="AlphaFoldDB" id="A0A165DVS1"/>
<dbReference type="GO" id="GO:0016491">
    <property type="term" value="F:oxidoreductase activity"/>
    <property type="evidence" value="ECO:0007669"/>
    <property type="project" value="UniProtKB-KW"/>
</dbReference>
<dbReference type="InterPro" id="IPR036291">
    <property type="entry name" value="NAD(P)-bd_dom_sf"/>
</dbReference>
<feature type="non-terminal residue" evidence="4">
    <location>
        <position position="1"/>
    </location>
</feature>
<dbReference type="InParanoid" id="A0A165DVS1"/>
<reference evidence="4 5" key="1">
    <citation type="journal article" date="2016" name="Mol. Biol. Evol.">
        <title>Comparative Genomics of Early-Diverging Mushroom-Forming Fungi Provides Insights into the Origins of Lignocellulose Decay Capabilities.</title>
        <authorList>
            <person name="Nagy L.G."/>
            <person name="Riley R."/>
            <person name="Tritt A."/>
            <person name="Adam C."/>
            <person name="Daum C."/>
            <person name="Floudas D."/>
            <person name="Sun H."/>
            <person name="Yadav J.S."/>
            <person name="Pangilinan J."/>
            <person name="Larsson K.H."/>
            <person name="Matsuura K."/>
            <person name="Barry K."/>
            <person name="Labutti K."/>
            <person name="Kuo R."/>
            <person name="Ohm R.A."/>
            <person name="Bhattacharya S.S."/>
            <person name="Shirouzu T."/>
            <person name="Yoshinaga Y."/>
            <person name="Martin F.M."/>
            <person name="Grigoriev I.V."/>
            <person name="Hibbett D.S."/>
        </authorList>
    </citation>
    <scope>NUCLEOTIDE SEQUENCE [LARGE SCALE GENOMIC DNA]</scope>
    <source>
        <strain evidence="4 5">HHB12733</strain>
    </source>
</reference>
<organism evidence="4 5">
    <name type="scientific">Calocera cornea HHB12733</name>
    <dbReference type="NCBI Taxonomy" id="1353952"/>
    <lineage>
        <taxon>Eukaryota</taxon>
        <taxon>Fungi</taxon>
        <taxon>Dikarya</taxon>
        <taxon>Basidiomycota</taxon>
        <taxon>Agaricomycotina</taxon>
        <taxon>Dacrymycetes</taxon>
        <taxon>Dacrymycetales</taxon>
        <taxon>Dacrymycetaceae</taxon>
        <taxon>Calocera</taxon>
    </lineage>
</organism>
<dbReference type="EMBL" id="KV424032">
    <property type="protein sequence ID" value="KZT53640.1"/>
    <property type="molecule type" value="Genomic_DNA"/>
</dbReference>
<evidence type="ECO:0000313" key="4">
    <source>
        <dbReference type="EMBL" id="KZT53640.1"/>
    </source>
</evidence>
<dbReference type="PANTHER" id="PTHR47706:SF9">
    <property type="entry name" value="NMRA-LIKE DOMAIN-CONTAINING PROTEIN-RELATED"/>
    <property type="match status" value="1"/>
</dbReference>
<dbReference type="SUPFAM" id="SSF51735">
    <property type="entry name" value="NAD(P)-binding Rossmann-fold domains"/>
    <property type="match status" value="1"/>
</dbReference>
<accession>A0A165DVS1</accession>
<keyword evidence="5" id="KW-1185">Reference proteome</keyword>
<dbReference type="Proteomes" id="UP000076842">
    <property type="component" value="Unassembled WGS sequence"/>
</dbReference>
<dbReference type="InterPro" id="IPR008030">
    <property type="entry name" value="NmrA-like"/>
</dbReference>
<proteinExistence type="predicted"/>